<proteinExistence type="predicted"/>
<accession>A0AA47MUD1</accession>
<keyword evidence="3" id="KW-1185">Reference proteome</keyword>
<comment type="caution">
    <text evidence="2">The sequence shown here is derived from an EMBL/GenBank/DDBJ whole genome shotgun (WGS) entry which is preliminary data.</text>
</comment>
<dbReference type="EMBL" id="JAOPHQ010002559">
    <property type="protein sequence ID" value="KAK0146757.1"/>
    <property type="molecule type" value="Genomic_DNA"/>
</dbReference>
<reference evidence="2" key="1">
    <citation type="journal article" date="2023" name="Front. Mar. Sci.">
        <title>A new Merluccius polli reference genome to investigate the effects of global change in West African waters.</title>
        <authorList>
            <person name="Mateo J.L."/>
            <person name="Blanco-Fernandez C."/>
            <person name="Garcia-Vazquez E."/>
            <person name="Machado-Schiaffino G."/>
        </authorList>
    </citation>
    <scope>NUCLEOTIDE SEQUENCE</scope>
    <source>
        <strain evidence="2">C29</strain>
        <tissue evidence="2">Fin</tissue>
    </source>
</reference>
<name>A0AA47MUD1_MERPO</name>
<evidence type="ECO:0000313" key="2">
    <source>
        <dbReference type="EMBL" id="KAK0146757.1"/>
    </source>
</evidence>
<feature type="compositionally biased region" description="Polar residues" evidence="1">
    <location>
        <begin position="149"/>
        <end position="158"/>
    </location>
</feature>
<sequence>MHCFPLLRRWMVVQNLFEAVRKVVLHGSPNSSHVRVFASATAAAALRLGLPVPACCLRSPTGQKGPIGLLQFDSIPHRRGSEAKAKTVLLVCHCVTQLVYPECHDCSAPQLCSLTQPQSLISLTQARSCGSFTTSTKRCQEDAIATPLSAATRQSPTAGQEEAIATPPSAGTRQRTAGGPGDAFSTLQSAKYSHMAARPQSGVEHRDIAPSNVWPVHKLGNSLKHQLVGLAILLFEGNHGVSKGIPGVAV</sequence>
<organism evidence="2 3">
    <name type="scientific">Merluccius polli</name>
    <name type="common">Benguela hake</name>
    <name type="synonym">Merluccius cadenati</name>
    <dbReference type="NCBI Taxonomy" id="89951"/>
    <lineage>
        <taxon>Eukaryota</taxon>
        <taxon>Metazoa</taxon>
        <taxon>Chordata</taxon>
        <taxon>Craniata</taxon>
        <taxon>Vertebrata</taxon>
        <taxon>Euteleostomi</taxon>
        <taxon>Actinopterygii</taxon>
        <taxon>Neopterygii</taxon>
        <taxon>Teleostei</taxon>
        <taxon>Neoteleostei</taxon>
        <taxon>Acanthomorphata</taxon>
        <taxon>Zeiogadaria</taxon>
        <taxon>Gadariae</taxon>
        <taxon>Gadiformes</taxon>
        <taxon>Gadoidei</taxon>
        <taxon>Merlucciidae</taxon>
        <taxon>Merluccius</taxon>
    </lineage>
</organism>
<evidence type="ECO:0000256" key="1">
    <source>
        <dbReference type="SAM" id="MobiDB-lite"/>
    </source>
</evidence>
<feature type="region of interest" description="Disordered" evidence="1">
    <location>
        <begin position="147"/>
        <end position="180"/>
    </location>
</feature>
<dbReference type="Proteomes" id="UP001174136">
    <property type="component" value="Unassembled WGS sequence"/>
</dbReference>
<dbReference type="AlphaFoldDB" id="A0AA47MUD1"/>
<protein>
    <submittedName>
        <fullName evidence="2">Uncharacterized protein</fullName>
    </submittedName>
</protein>
<gene>
    <name evidence="2" type="ORF">N1851_013874</name>
</gene>
<evidence type="ECO:0000313" key="3">
    <source>
        <dbReference type="Proteomes" id="UP001174136"/>
    </source>
</evidence>